<evidence type="ECO:0000256" key="2">
    <source>
        <dbReference type="ARBA" id="ARBA00008814"/>
    </source>
</evidence>
<feature type="chain" id="PRO_5020922206" evidence="5">
    <location>
        <begin position="32"/>
        <end position="348"/>
    </location>
</feature>
<dbReference type="PANTHER" id="PTHR30532">
    <property type="entry name" value="IRON III DICITRATE-BINDING PERIPLASMIC PROTEIN"/>
    <property type="match status" value="1"/>
</dbReference>
<dbReference type="Pfam" id="PF01497">
    <property type="entry name" value="Peripla_BP_2"/>
    <property type="match status" value="1"/>
</dbReference>
<dbReference type="InterPro" id="IPR002491">
    <property type="entry name" value="ABC_transptr_periplasmic_BD"/>
</dbReference>
<dbReference type="AlphaFoldDB" id="A0A4Q4ZBR9"/>
<name>A0A4Q4ZBR9_9ACTN</name>
<dbReference type="RefSeq" id="WP_134717894.1">
    <property type="nucleotide sequence ID" value="NZ_SDKM01000017.1"/>
</dbReference>
<evidence type="ECO:0000256" key="1">
    <source>
        <dbReference type="ARBA" id="ARBA00004196"/>
    </source>
</evidence>
<dbReference type="EMBL" id="SDKM01000017">
    <property type="protein sequence ID" value="RYP85372.1"/>
    <property type="molecule type" value="Genomic_DNA"/>
</dbReference>
<dbReference type="PANTHER" id="PTHR30532:SF24">
    <property type="entry name" value="FERRIC ENTEROBACTIN-BINDING PERIPLASMIC PROTEIN FEPB"/>
    <property type="match status" value="1"/>
</dbReference>
<dbReference type="Gene3D" id="3.40.50.1980">
    <property type="entry name" value="Nitrogenase molybdenum iron protein domain"/>
    <property type="match status" value="2"/>
</dbReference>
<dbReference type="OrthoDB" id="1846031at2"/>
<proteinExistence type="inferred from homology"/>
<sequence length="348" mass="36363">MRSRSFPVLAAAGAVLVGLALTGCATGSTEAAETPDSVTPADASAFPVTIDHAFGSTTIEKEPQRVATLGWSDQDNALALGVVPVGATKLTWGGNDAGSSDWFDATLEESGADAPVRYDDSDGAPVEEIAKLDPDLILATNSGITEQEYTKLSKIAPVVAYPEAPWVTPWQTSLEMVGTALGRSSQAAQVKADTEREIADARAEHPQLDGASMIFGYLTTTDLSQVGIYAPRDPRVAFMHDLGLVDAPSVAGAIKPGEFYGSVSAERSADLDSDVFLTWAENPGDVTTFTDDKLIGMIPAIASGHAYAEDDKHVSLAVTNPTPLSIPVIIEEFVPEVAQAVDGTVEGS</sequence>
<evidence type="ECO:0000256" key="4">
    <source>
        <dbReference type="ARBA" id="ARBA00022729"/>
    </source>
</evidence>
<dbReference type="GO" id="GO:0030288">
    <property type="term" value="C:outer membrane-bounded periplasmic space"/>
    <property type="evidence" value="ECO:0007669"/>
    <property type="project" value="TreeGrafter"/>
</dbReference>
<dbReference type="Proteomes" id="UP000295198">
    <property type="component" value="Unassembled WGS sequence"/>
</dbReference>
<dbReference type="GO" id="GO:1901678">
    <property type="term" value="P:iron coordination entity transport"/>
    <property type="evidence" value="ECO:0007669"/>
    <property type="project" value="UniProtKB-ARBA"/>
</dbReference>
<dbReference type="PROSITE" id="PS51257">
    <property type="entry name" value="PROKAR_LIPOPROTEIN"/>
    <property type="match status" value="1"/>
</dbReference>
<organism evidence="7 8">
    <name type="scientific">Nocardioides guangzhouensis</name>
    <dbReference type="NCBI Taxonomy" id="2497878"/>
    <lineage>
        <taxon>Bacteria</taxon>
        <taxon>Bacillati</taxon>
        <taxon>Actinomycetota</taxon>
        <taxon>Actinomycetes</taxon>
        <taxon>Propionibacteriales</taxon>
        <taxon>Nocardioidaceae</taxon>
        <taxon>Nocardioides</taxon>
    </lineage>
</organism>
<evidence type="ECO:0000313" key="7">
    <source>
        <dbReference type="EMBL" id="RYP85372.1"/>
    </source>
</evidence>
<feature type="domain" description="Fe/B12 periplasmic-binding" evidence="6">
    <location>
        <begin position="65"/>
        <end position="341"/>
    </location>
</feature>
<comment type="caution">
    <text evidence="7">The sequence shown here is derived from an EMBL/GenBank/DDBJ whole genome shotgun (WGS) entry which is preliminary data.</text>
</comment>
<keyword evidence="3" id="KW-0813">Transport</keyword>
<reference evidence="7 8" key="1">
    <citation type="submission" date="2019-01" db="EMBL/GenBank/DDBJ databases">
        <title>Nocardioides guangzhouensis sp. nov., an actinobacterium isolated from soil.</title>
        <authorList>
            <person name="Fu Y."/>
            <person name="Cai Y."/>
            <person name="Lin Z."/>
            <person name="Chen P."/>
        </authorList>
    </citation>
    <scope>NUCLEOTIDE SEQUENCE [LARGE SCALE GENOMIC DNA]</scope>
    <source>
        <strain evidence="7 8">130</strain>
    </source>
</reference>
<gene>
    <name evidence="7" type="ORF">EKO23_12900</name>
</gene>
<dbReference type="InterPro" id="IPR051313">
    <property type="entry name" value="Bact_iron-sidero_bind"/>
</dbReference>
<comment type="subcellular location">
    <subcellularLocation>
        <location evidence="1">Cell envelope</location>
    </subcellularLocation>
</comment>
<dbReference type="CDD" id="cd01146">
    <property type="entry name" value="FhuD"/>
    <property type="match status" value="1"/>
</dbReference>
<dbReference type="SUPFAM" id="SSF53807">
    <property type="entry name" value="Helical backbone' metal receptor"/>
    <property type="match status" value="1"/>
</dbReference>
<protein>
    <submittedName>
        <fullName evidence="7">Iron-siderophore ABC transporter substrate-binding protein</fullName>
    </submittedName>
</protein>
<feature type="signal peptide" evidence="5">
    <location>
        <begin position="1"/>
        <end position="31"/>
    </location>
</feature>
<comment type="similarity">
    <text evidence="2">Belongs to the bacterial solute-binding protein 8 family.</text>
</comment>
<accession>A0A4Q4ZBR9</accession>
<evidence type="ECO:0000313" key="8">
    <source>
        <dbReference type="Proteomes" id="UP000295198"/>
    </source>
</evidence>
<dbReference type="PROSITE" id="PS50983">
    <property type="entry name" value="FE_B12_PBP"/>
    <property type="match status" value="1"/>
</dbReference>
<evidence type="ECO:0000256" key="5">
    <source>
        <dbReference type="SAM" id="SignalP"/>
    </source>
</evidence>
<evidence type="ECO:0000259" key="6">
    <source>
        <dbReference type="PROSITE" id="PS50983"/>
    </source>
</evidence>
<keyword evidence="4 5" id="KW-0732">Signal</keyword>
<evidence type="ECO:0000256" key="3">
    <source>
        <dbReference type="ARBA" id="ARBA00022448"/>
    </source>
</evidence>
<keyword evidence="8" id="KW-1185">Reference proteome</keyword>